<dbReference type="Proteomes" id="UP000306441">
    <property type="component" value="Unassembled WGS sequence"/>
</dbReference>
<dbReference type="SUPFAM" id="SSF53697">
    <property type="entry name" value="SIS domain"/>
    <property type="match status" value="1"/>
</dbReference>
<reference evidence="2 3" key="1">
    <citation type="submission" date="2019-04" db="EMBL/GenBank/DDBJ databases">
        <title>Mesorhizobium composti sp. nov., isolated from compost.</title>
        <authorList>
            <person name="Lin S.-Y."/>
            <person name="Hameed A."/>
            <person name="Hsieh Y.-T."/>
            <person name="Young C.-C."/>
        </authorList>
    </citation>
    <scope>NUCLEOTIDE SEQUENCE [LARGE SCALE GENOMIC DNA]</scope>
    <source>
        <strain evidence="2 3">CC-YTH430</strain>
    </source>
</reference>
<comment type="caution">
    <text evidence="2">The sequence shown here is derived from an EMBL/GenBank/DDBJ whole genome shotgun (WGS) entry which is preliminary data.</text>
</comment>
<dbReference type="InterPro" id="IPR046348">
    <property type="entry name" value="SIS_dom_sf"/>
</dbReference>
<dbReference type="SUPFAM" id="SSF46689">
    <property type="entry name" value="Homeodomain-like"/>
    <property type="match status" value="1"/>
</dbReference>
<proteinExistence type="predicted"/>
<dbReference type="PANTHER" id="PTHR30514">
    <property type="entry name" value="GLUCOKINASE"/>
    <property type="match status" value="1"/>
</dbReference>
<dbReference type="InterPro" id="IPR036388">
    <property type="entry name" value="WH-like_DNA-bd_sf"/>
</dbReference>
<dbReference type="EMBL" id="SSNY01000004">
    <property type="protein sequence ID" value="THF57791.1"/>
    <property type="molecule type" value="Genomic_DNA"/>
</dbReference>
<organism evidence="2 3">
    <name type="scientific">Ollibium composti</name>
    <dbReference type="NCBI Taxonomy" id="2675109"/>
    <lineage>
        <taxon>Bacteria</taxon>
        <taxon>Pseudomonadati</taxon>
        <taxon>Pseudomonadota</taxon>
        <taxon>Alphaproteobacteria</taxon>
        <taxon>Hyphomicrobiales</taxon>
        <taxon>Phyllobacteriaceae</taxon>
        <taxon>Ollibium</taxon>
    </lineage>
</organism>
<sequence>MARDIAAKLKSPDARQTKSDVLIANYIERNLAELPFETAKSIAQNVGVSQMTVGRYLRRLGYGGLDELKREMRQSAHRTGWQVKGNFERLRRDAREGKLIAALIQQQIDDLGHIYEITMSPQWNQAIDLLIGAEEVFIAAYQNVRGVAQYFASQLSYARPRVEFVDGLNGTYVEVLDGSVENRCLFLFDVRRFANKARPLAEEARAAGVKVILLTDDACVWAQDVSDVALVMPGARGPLWDGAAITVSLMDLMISHVIVELGDKVNQRVDRLTRLQDVFGDFES</sequence>
<dbReference type="InterPro" id="IPR047640">
    <property type="entry name" value="RpiR-like"/>
</dbReference>
<accession>A0ABY2Q8N6</accession>
<evidence type="ECO:0000259" key="1">
    <source>
        <dbReference type="PROSITE" id="PS51071"/>
    </source>
</evidence>
<gene>
    <name evidence="2" type="ORF">E6C48_08575</name>
</gene>
<dbReference type="PANTHER" id="PTHR30514:SF18">
    <property type="entry name" value="RPIR-FAMILY TRANSCRIPTIONAL REGULATOR"/>
    <property type="match status" value="1"/>
</dbReference>
<protein>
    <submittedName>
        <fullName evidence="2">MurR/RpiR family transcriptional regulator</fullName>
    </submittedName>
</protein>
<dbReference type="RefSeq" id="WP_136356114.1">
    <property type="nucleotide sequence ID" value="NZ_SSNY01000004.1"/>
</dbReference>
<dbReference type="InterPro" id="IPR009057">
    <property type="entry name" value="Homeodomain-like_sf"/>
</dbReference>
<keyword evidence="3" id="KW-1185">Reference proteome</keyword>
<dbReference type="Gene3D" id="3.40.50.10490">
    <property type="entry name" value="Glucose-6-phosphate isomerase like protein, domain 1"/>
    <property type="match status" value="1"/>
</dbReference>
<name>A0ABY2Q8N6_9HYPH</name>
<evidence type="ECO:0000313" key="2">
    <source>
        <dbReference type="EMBL" id="THF57791.1"/>
    </source>
</evidence>
<dbReference type="Gene3D" id="1.10.10.10">
    <property type="entry name" value="Winged helix-like DNA-binding domain superfamily/Winged helix DNA-binding domain"/>
    <property type="match status" value="1"/>
</dbReference>
<dbReference type="PROSITE" id="PS51071">
    <property type="entry name" value="HTH_RPIR"/>
    <property type="match status" value="1"/>
</dbReference>
<dbReference type="Pfam" id="PF01418">
    <property type="entry name" value="HTH_6"/>
    <property type="match status" value="1"/>
</dbReference>
<evidence type="ECO:0000313" key="3">
    <source>
        <dbReference type="Proteomes" id="UP000306441"/>
    </source>
</evidence>
<dbReference type="InterPro" id="IPR000281">
    <property type="entry name" value="HTH_RpiR"/>
</dbReference>
<feature type="domain" description="HTH rpiR-type" evidence="1">
    <location>
        <begin position="3"/>
        <end position="79"/>
    </location>
</feature>